<dbReference type="PANTHER" id="PTHR19863:SF5">
    <property type="entry name" value="WD REPEAT-CONTAINING PROTEIN 47"/>
    <property type="match status" value="1"/>
</dbReference>
<dbReference type="Pfam" id="PF00400">
    <property type="entry name" value="WD40"/>
    <property type="match status" value="5"/>
</dbReference>
<dbReference type="Proteomes" id="UP000054632">
    <property type="component" value="Unassembled WGS sequence"/>
</dbReference>
<comment type="caution">
    <text evidence="4">The sequence shown here is derived from an EMBL/GenBank/DDBJ whole genome shotgun (WGS) entry which is preliminary data.</text>
</comment>
<feature type="region of interest" description="Disordered" evidence="2">
    <location>
        <begin position="433"/>
        <end position="515"/>
    </location>
</feature>
<dbReference type="PROSITE" id="PS50896">
    <property type="entry name" value="LISH"/>
    <property type="match status" value="1"/>
</dbReference>
<evidence type="ECO:0000256" key="2">
    <source>
        <dbReference type="SAM" id="MobiDB-lite"/>
    </source>
</evidence>
<protein>
    <submittedName>
        <fullName evidence="4">WD repeat-containing protein 47</fullName>
    </submittedName>
</protein>
<feature type="region of interest" description="Disordered" evidence="2">
    <location>
        <begin position="563"/>
        <end position="628"/>
    </location>
</feature>
<dbReference type="InterPro" id="IPR006595">
    <property type="entry name" value="CTLH_C"/>
</dbReference>
<dbReference type="Gene3D" id="2.130.10.10">
    <property type="entry name" value="YVTN repeat-like/Quinoprotein amine dehydrogenase"/>
    <property type="match status" value="2"/>
</dbReference>
<reference evidence="4 5" key="1">
    <citation type="submission" date="2015-01" db="EMBL/GenBank/DDBJ databases">
        <title>Evolution of Trichinella species and genotypes.</title>
        <authorList>
            <person name="Korhonen P.K."/>
            <person name="Edoardo P."/>
            <person name="Giuseppe L.R."/>
            <person name="Gasser R.B."/>
        </authorList>
    </citation>
    <scope>NUCLEOTIDE SEQUENCE [LARGE SCALE GENOMIC DNA]</scope>
    <source>
        <strain evidence="4">ISS13</strain>
    </source>
</reference>
<dbReference type="Pfam" id="PF25602">
    <property type="entry name" value="WDR47_COR"/>
    <property type="match status" value="1"/>
</dbReference>
<evidence type="ECO:0000259" key="3">
    <source>
        <dbReference type="PROSITE" id="PS50897"/>
    </source>
</evidence>
<dbReference type="PROSITE" id="PS50897">
    <property type="entry name" value="CTLH"/>
    <property type="match status" value="1"/>
</dbReference>
<evidence type="ECO:0000313" key="4">
    <source>
        <dbReference type="EMBL" id="KRY72876.1"/>
    </source>
</evidence>
<name>A0A0V1EGS1_TRIPS</name>
<feature type="repeat" description="WD" evidence="1">
    <location>
        <begin position="933"/>
        <end position="964"/>
    </location>
</feature>
<dbReference type="InterPro" id="IPR040067">
    <property type="entry name" value="WDR47"/>
</dbReference>
<dbReference type="InterPro" id="IPR015943">
    <property type="entry name" value="WD40/YVTN_repeat-like_dom_sf"/>
</dbReference>
<dbReference type="CDD" id="cd00200">
    <property type="entry name" value="WD40"/>
    <property type="match status" value="1"/>
</dbReference>
<feature type="repeat" description="WD" evidence="1">
    <location>
        <begin position="707"/>
        <end position="737"/>
    </location>
</feature>
<feature type="compositionally biased region" description="Basic and acidic residues" evidence="2">
    <location>
        <begin position="472"/>
        <end position="489"/>
    </location>
</feature>
<feature type="domain" description="CTLH" evidence="3">
    <location>
        <begin position="41"/>
        <end position="98"/>
    </location>
</feature>
<dbReference type="InterPro" id="IPR001680">
    <property type="entry name" value="WD40_rpt"/>
</dbReference>
<dbReference type="SMART" id="SM00320">
    <property type="entry name" value="WD40"/>
    <property type="match status" value="7"/>
</dbReference>
<feature type="compositionally biased region" description="Low complexity" evidence="2">
    <location>
        <begin position="494"/>
        <end position="514"/>
    </location>
</feature>
<proteinExistence type="predicted"/>
<feature type="compositionally biased region" description="Low complexity" evidence="2">
    <location>
        <begin position="611"/>
        <end position="626"/>
    </location>
</feature>
<dbReference type="SMART" id="SM00668">
    <property type="entry name" value="CTLH"/>
    <property type="match status" value="1"/>
</dbReference>
<sequence length="974" mass="109045">MDVKIAEVDVIKLVLEFLEKRRLHIAQFSLERESGVINGRYSDDMLFLRQLILDGQWDTTIDFVEPLKATPGFDYKRVHYFIYKYKYYELLCIKLEPGPMQNNEFTVNEVVECLRLLKDVCPSVEEYNKLYALLTLSKLGDDEEFRHWNPSSARMECFQKIHPLVEAFLPVSVEQAESLIASEHDRLVQLVVKGLLYECGVQYCQKKALEMNKDEVQPAPISVGSLFDSHPLEDVDSSLLAWLTSIPDEMFKMPFEALALKMHLQRLQRPTLRACWTQEILAAPIVPEIFPNAAVSHIRLKSAEKMSRSMIPQYEGLVHGLERQKQQTITTAECTSEIVLYCAVLCCAVLHVKFGLLGSRYGSVGLKHRNNASLSQSMLAGFQISSRPFDEMQRSTLDLLLLDRGQESQALPVGEPVGQATDGLLKLAKKDPFDQQLPSPIREEDENDSPISTVNCSNNSTKQGGRLLSRISRLEPRRRTDKMSLEQHPHPHPHQQQQQQRQQQQQQQQQQQHPTTYQMMHMSYCAVEKADKENNPATYASNLPIASAVSTPTIASVTPIASSCRPTKNGLHRHSLDTGQAELSSDGSSKPSVLSRSRGSKEINRSQDIVSTSTTTGSMGSSSIDGSVKRCSVESGDLSQGGVNTRFVAVSRLEDQQAIRCTAFHPSGRFYAVGTNSRQLHICRYPLLKNLKRDHVAKVPELLLSRPKQHRGSVYCTSFNPTGELLATGSNDKTIRLMQFNADSCTVGVEHDLNVHNGTVRDLVFMEDTSNHTSLLISGGAGNCNIQITDCASGTSVRQLQGHTAPVLGMYTWGGCMFVSCSQDRTIRFWDLRCTKAVNLLSAGNQFYSSPVTSICVDPSGRLLVSGHEDASVMLYDIHGARLVQLYRPHVDEVRAVRFSPGTYYLLSGSYDKKVAITDMRGDLMAPLKYLPVVEHQDKVIQCRWHPHDFTFVSTSADRSAVLWALPPPEDETL</sequence>
<dbReference type="InterPro" id="IPR036322">
    <property type="entry name" value="WD40_repeat_dom_sf"/>
</dbReference>
<evidence type="ECO:0000313" key="5">
    <source>
        <dbReference type="Proteomes" id="UP000054632"/>
    </source>
</evidence>
<dbReference type="SUPFAM" id="SSF50978">
    <property type="entry name" value="WD40 repeat-like"/>
    <property type="match status" value="1"/>
</dbReference>
<organism evidence="4 5">
    <name type="scientific">Trichinella pseudospiralis</name>
    <name type="common">Parasitic roundworm</name>
    <dbReference type="NCBI Taxonomy" id="6337"/>
    <lineage>
        <taxon>Eukaryota</taxon>
        <taxon>Metazoa</taxon>
        <taxon>Ecdysozoa</taxon>
        <taxon>Nematoda</taxon>
        <taxon>Enoplea</taxon>
        <taxon>Dorylaimia</taxon>
        <taxon>Trichinellida</taxon>
        <taxon>Trichinellidae</taxon>
        <taxon>Trichinella</taxon>
    </lineage>
</organism>
<dbReference type="PANTHER" id="PTHR19863">
    <property type="entry name" value="NEMITIN (NEURONAL ENRICHED MAP INTERACTING PROTEIN) HOMOLOG"/>
    <property type="match status" value="1"/>
</dbReference>
<accession>A0A0V1EGS1</accession>
<dbReference type="PROSITE" id="PS50082">
    <property type="entry name" value="WD_REPEATS_2"/>
    <property type="match status" value="5"/>
</dbReference>
<feature type="compositionally biased region" description="Polar residues" evidence="2">
    <location>
        <begin position="577"/>
        <end position="597"/>
    </location>
</feature>
<feature type="repeat" description="WD" evidence="1">
    <location>
        <begin position="800"/>
        <end position="840"/>
    </location>
</feature>
<feature type="repeat" description="WD" evidence="1">
    <location>
        <begin position="845"/>
        <end position="886"/>
    </location>
</feature>
<dbReference type="InterPro" id="IPR006594">
    <property type="entry name" value="LisH"/>
</dbReference>
<dbReference type="AlphaFoldDB" id="A0A0V1EGS1"/>
<feature type="compositionally biased region" description="Polar residues" evidence="2">
    <location>
        <begin position="449"/>
        <end position="463"/>
    </location>
</feature>
<gene>
    <name evidence="4" type="primary">Wdr47</name>
    <name evidence="4" type="ORF">T4A_7279</name>
</gene>
<dbReference type="InterPro" id="IPR057749">
    <property type="entry name" value="WDR47_COR"/>
</dbReference>
<dbReference type="PROSITE" id="PS50294">
    <property type="entry name" value="WD_REPEATS_REGION"/>
    <property type="match status" value="2"/>
</dbReference>
<evidence type="ECO:0000256" key="1">
    <source>
        <dbReference type="PROSITE-ProRule" id="PRU00221"/>
    </source>
</evidence>
<feature type="repeat" description="WD" evidence="1">
    <location>
        <begin position="887"/>
        <end position="921"/>
    </location>
</feature>
<keyword evidence="1" id="KW-0853">WD repeat</keyword>
<dbReference type="EMBL" id="JYDR01000040">
    <property type="protein sequence ID" value="KRY72876.1"/>
    <property type="molecule type" value="Genomic_DNA"/>
</dbReference>